<sequence>MALQASRLVHLLQSIEYPYEISLDDIRAALSNYYSNPKTQHQHHSPAFSSFEVSSDSTLAVEHFLNWLIENVAAETNWPGYAPAQQRRSIHLVDGSADSRLPGEDAHEDELILQSLDQEHWQLQNTLASLEQELSDLRALETHATDVNRGLDADVHDVSVQFDATATKLLDTTETVLSQYLTASSDLQRRDQDSRADADADVGMDVSTFGRESSRSTSATAITSGALGVSAESRQFLYQYQEELREIQQLDAAYIAAAESLLKQIMDTITVAPVIITTNSTEKLSSRSKSSSTSSTSSWSMQSSSSLLSSLAHLDQLLKRNPTEDKELIWFCSTYRATKMSHIRVMAQLKCLEEELTYMKDLDAKHGGEHAENGTKSHVGTLADDLTGDYSMYTIASSRNEQIRNSRQQEIELISVQRETARLMEEMEQLLSDPITGPSKGNGAAADQNSSDDSNGYGNEVGDSGGVLFDICERIARNDIELQYLAAAHRDYLRAQEQAFKELDGTVVQLLEYYCLGMATEQTLAVEKEMIQQQKDILEAVVQECREFRQQSKWLHVLAQISDGRGREHSALVGSDTPSKIKSDQLLALIDQHQDLESQAQQEQEAMQISMQETIDAEDVLRNELLYKHSTTNQIQFVPKTILDAKDDLAKRARKLQHDYDTLSDQMQYLAQKKTNN</sequence>
<feature type="coiled-coil region" evidence="1">
    <location>
        <begin position="113"/>
        <end position="140"/>
    </location>
</feature>
<keyword evidence="4" id="KW-1185">Reference proteome</keyword>
<dbReference type="OrthoDB" id="2380141at2759"/>
<evidence type="ECO:0000313" key="3">
    <source>
        <dbReference type="EMBL" id="KAG0322306.1"/>
    </source>
</evidence>
<feature type="region of interest" description="Disordered" evidence="2">
    <location>
        <begin position="433"/>
        <end position="459"/>
    </location>
</feature>
<evidence type="ECO:0000256" key="2">
    <source>
        <dbReference type="SAM" id="MobiDB-lite"/>
    </source>
</evidence>
<accession>A0A9P6RKF0</accession>
<feature type="region of interest" description="Disordered" evidence="2">
    <location>
        <begin position="282"/>
        <end position="301"/>
    </location>
</feature>
<proteinExistence type="predicted"/>
<feature type="coiled-coil region" evidence="1">
    <location>
        <begin position="586"/>
        <end position="613"/>
    </location>
</feature>
<evidence type="ECO:0000256" key="1">
    <source>
        <dbReference type="SAM" id="Coils"/>
    </source>
</evidence>
<evidence type="ECO:0000313" key="4">
    <source>
        <dbReference type="Proteomes" id="UP000738325"/>
    </source>
</evidence>
<dbReference type="AlphaFoldDB" id="A0A9P6RKF0"/>
<dbReference type="Proteomes" id="UP000738325">
    <property type="component" value="Unassembled WGS sequence"/>
</dbReference>
<comment type="caution">
    <text evidence="3">The sequence shown here is derived from an EMBL/GenBank/DDBJ whole genome shotgun (WGS) entry which is preliminary data.</text>
</comment>
<feature type="compositionally biased region" description="Polar residues" evidence="2">
    <location>
        <begin position="447"/>
        <end position="457"/>
    </location>
</feature>
<name>A0A9P6RKF0_9FUNG</name>
<reference evidence="3" key="1">
    <citation type="journal article" date="2020" name="Fungal Divers.">
        <title>Resolving the Mortierellaceae phylogeny through synthesis of multi-gene phylogenetics and phylogenomics.</title>
        <authorList>
            <person name="Vandepol N."/>
            <person name="Liber J."/>
            <person name="Desiro A."/>
            <person name="Na H."/>
            <person name="Kennedy M."/>
            <person name="Barry K."/>
            <person name="Grigoriev I.V."/>
            <person name="Miller A.N."/>
            <person name="O'Donnell K."/>
            <person name="Stajich J.E."/>
            <person name="Bonito G."/>
        </authorList>
    </citation>
    <scope>NUCLEOTIDE SEQUENCE</scope>
    <source>
        <strain evidence="3">REB-010B</strain>
    </source>
</reference>
<organism evidence="3 4">
    <name type="scientific">Dissophora globulifera</name>
    <dbReference type="NCBI Taxonomy" id="979702"/>
    <lineage>
        <taxon>Eukaryota</taxon>
        <taxon>Fungi</taxon>
        <taxon>Fungi incertae sedis</taxon>
        <taxon>Mucoromycota</taxon>
        <taxon>Mortierellomycotina</taxon>
        <taxon>Mortierellomycetes</taxon>
        <taxon>Mortierellales</taxon>
        <taxon>Mortierellaceae</taxon>
        <taxon>Dissophora</taxon>
    </lineage>
</organism>
<gene>
    <name evidence="3" type="ORF">BGZ99_003396</name>
</gene>
<keyword evidence="1" id="KW-0175">Coiled coil</keyword>
<dbReference type="EMBL" id="JAAAIP010000215">
    <property type="protein sequence ID" value="KAG0322306.1"/>
    <property type="molecule type" value="Genomic_DNA"/>
</dbReference>
<protein>
    <submittedName>
        <fullName evidence="3">Uncharacterized protein</fullName>
    </submittedName>
</protein>